<evidence type="ECO:0000313" key="5">
    <source>
        <dbReference type="EMBL" id="RYN90233.1"/>
    </source>
</evidence>
<dbReference type="Gene3D" id="3.40.50.720">
    <property type="entry name" value="NAD(P)-binding Rossmann-like Domain"/>
    <property type="match status" value="1"/>
</dbReference>
<dbReference type="AlphaFoldDB" id="A0A4V1X5A2"/>
<evidence type="ECO:0000256" key="2">
    <source>
        <dbReference type="ARBA" id="ARBA00022857"/>
    </source>
</evidence>
<dbReference type="Proteomes" id="UP000292340">
    <property type="component" value="Unassembled WGS sequence"/>
</dbReference>
<dbReference type="PANTHER" id="PTHR42748">
    <property type="entry name" value="NITROGEN METABOLITE REPRESSION PROTEIN NMRA FAMILY MEMBER"/>
    <property type="match status" value="1"/>
</dbReference>
<dbReference type="InterPro" id="IPR008030">
    <property type="entry name" value="NmrA-like"/>
</dbReference>
<dbReference type="SUPFAM" id="SSF51735">
    <property type="entry name" value="NAD(P)-binding Rossmann-fold domains"/>
    <property type="match status" value="1"/>
</dbReference>
<comment type="similarity">
    <text evidence="1">Belongs to the NmrA-type oxidoreductase family.</text>
</comment>
<dbReference type="EMBL" id="PDXF01000078">
    <property type="protein sequence ID" value="RYN90233.1"/>
    <property type="molecule type" value="Genomic_DNA"/>
</dbReference>
<dbReference type="Gene3D" id="3.90.25.10">
    <property type="entry name" value="UDP-galactose 4-epimerase, domain 1"/>
    <property type="match status" value="1"/>
</dbReference>
<name>A0A4V1X5A2_9PLEO</name>
<evidence type="ECO:0000313" key="6">
    <source>
        <dbReference type="Proteomes" id="UP000292340"/>
    </source>
</evidence>
<dbReference type="PANTHER" id="PTHR42748:SF14">
    <property type="entry name" value="SNOAL-LIKE DOMAIN-CONTAINING PROTEIN"/>
    <property type="match status" value="1"/>
</dbReference>
<dbReference type="EMBL" id="PDXB01000012">
    <property type="protein sequence ID" value="RYN28768.1"/>
    <property type="molecule type" value="Genomic_DNA"/>
</dbReference>
<keyword evidence="2" id="KW-0521">NADP</keyword>
<gene>
    <name evidence="4" type="ORF">AA0115_g5601</name>
    <name evidence="5" type="ORF">AA0119_g11101</name>
</gene>
<evidence type="ECO:0000313" key="7">
    <source>
        <dbReference type="Proteomes" id="UP000293195"/>
    </source>
</evidence>
<comment type="caution">
    <text evidence="4">The sequence shown here is derived from an EMBL/GenBank/DDBJ whole genome shotgun (WGS) entry which is preliminary data.</text>
</comment>
<dbReference type="InterPro" id="IPR036291">
    <property type="entry name" value="NAD(P)-bd_dom_sf"/>
</dbReference>
<keyword evidence="7" id="KW-1185">Reference proteome</keyword>
<accession>A0A4V1X5A2</accession>
<proteinExistence type="inferred from homology"/>
<sequence length="345" mass="38784">MKEILVIGGTGAQGLPVVKAISSSKEFSAKVLTRNAGSSRAVELSKLPKVTLIEGKQDSQEDLHRAFRGVYGAWVNTDGFTLGEKNELFYGCRAFEIARHEGVQHYVYSNADFALKDANWNEDYHWGHNDAKGRVASYILAQGQEGMRSSIISTGPYMDMLSEGMFLPQEQADGSFLWANPAKSGKIPLIALQDMGHYSLWLFENIEESAGMDLRVCTDEINFQDIAATFTKVTGKKALHKHLSFEEFFPLVEPFPGALANWAAGPDAVRDESSMTFRQNFTAWWKFWGEGKARPRDIQLLDRVHPTRIKSLEEWMRVNQYDGKQKSILKGIEDLQRQAKSAAEH</sequence>
<evidence type="ECO:0000313" key="4">
    <source>
        <dbReference type="EMBL" id="RYN28768.1"/>
    </source>
</evidence>
<protein>
    <recommendedName>
        <fullName evidence="3">NmrA-like domain-containing protein</fullName>
    </recommendedName>
</protein>
<reference evidence="4" key="1">
    <citation type="submission" date="2017-10" db="EMBL/GenBank/DDBJ databases">
        <authorList>
            <person name="Armitage A.D."/>
            <person name="Barbara D.J."/>
            <person name="Woodhall J.W."/>
            <person name="Sreenivasaprasad S."/>
            <person name="Lane C.R."/>
            <person name="Clarkson J.P."/>
            <person name="Harrison R.J."/>
        </authorList>
    </citation>
    <scope>NUCLEOTIDE SEQUENCE</scope>
    <source>
        <strain evidence="4">FERA 1164</strain>
        <strain evidence="5">FERA 635</strain>
    </source>
</reference>
<evidence type="ECO:0000256" key="1">
    <source>
        <dbReference type="ARBA" id="ARBA00006328"/>
    </source>
</evidence>
<evidence type="ECO:0000259" key="3">
    <source>
        <dbReference type="Pfam" id="PF05368"/>
    </source>
</evidence>
<organism evidence="4 6">
    <name type="scientific">Alternaria tenuissima</name>
    <dbReference type="NCBI Taxonomy" id="119927"/>
    <lineage>
        <taxon>Eukaryota</taxon>
        <taxon>Fungi</taxon>
        <taxon>Dikarya</taxon>
        <taxon>Ascomycota</taxon>
        <taxon>Pezizomycotina</taxon>
        <taxon>Dothideomycetes</taxon>
        <taxon>Pleosporomycetidae</taxon>
        <taxon>Pleosporales</taxon>
        <taxon>Pleosporineae</taxon>
        <taxon>Pleosporaceae</taxon>
        <taxon>Alternaria</taxon>
        <taxon>Alternaria sect. Alternaria</taxon>
        <taxon>Alternaria alternata complex</taxon>
    </lineage>
</organism>
<dbReference type="Proteomes" id="UP000293195">
    <property type="component" value="Unassembled WGS sequence"/>
</dbReference>
<dbReference type="InterPro" id="IPR051164">
    <property type="entry name" value="NmrA-like_oxidored"/>
</dbReference>
<dbReference type="Pfam" id="PF05368">
    <property type="entry name" value="NmrA"/>
    <property type="match status" value="1"/>
</dbReference>
<reference evidence="4" key="2">
    <citation type="journal article" date="2019" name="bioRxiv">
        <title>Genomics, evolutionary history and diagnostics of the Alternaria alternata species group including apple and Asian pear pathotypes.</title>
        <authorList>
            <person name="Armitage A.D."/>
            <person name="Cockerton H.M."/>
            <person name="Sreenivasaprasad S."/>
            <person name="Woodhall J.W."/>
            <person name="Lane C.R."/>
            <person name="Harrison R.J."/>
            <person name="Clarkson J.P."/>
        </authorList>
    </citation>
    <scope>NUCLEOTIDE SEQUENCE</scope>
    <source>
        <strain evidence="4">FERA 1164</strain>
        <strain evidence="5">FERA 635</strain>
    </source>
</reference>
<dbReference type="GO" id="GO:0005634">
    <property type="term" value="C:nucleus"/>
    <property type="evidence" value="ECO:0007669"/>
    <property type="project" value="TreeGrafter"/>
</dbReference>
<feature type="domain" description="NmrA-like" evidence="3">
    <location>
        <begin position="2"/>
        <end position="252"/>
    </location>
</feature>
<dbReference type="OrthoDB" id="300709at2759"/>